<comment type="caution">
    <text evidence="2">The sequence shown here is derived from an EMBL/GenBank/DDBJ whole genome shotgun (WGS) entry which is preliminary data.</text>
</comment>
<keyword evidence="3" id="KW-1185">Reference proteome</keyword>
<evidence type="ECO:0000256" key="1">
    <source>
        <dbReference type="SAM" id="MobiDB-lite"/>
    </source>
</evidence>
<dbReference type="Proteomes" id="UP000828390">
    <property type="component" value="Unassembled WGS sequence"/>
</dbReference>
<accession>A0A9D4RAI8</accession>
<organism evidence="2 3">
    <name type="scientific">Dreissena polymorpha</name>
    <name type="common">Zebra mussel</name>
    <name type="synonym">Mytilus polymorpha</name>
    <dbReference type="NCBI Taxonomy" id="45954"/>
    <lineage>
        <taxon>Eukaryota</taxon>
        <taxon>Metazoa</taxon>
        <taxon>Spiralia</taxon>
        <taxon>Lophotrochozoa</taxon>
        <taxon>Mollusca</taxon>
        <taxon>Bivalvia</taxon>
        <taxon>Autobranchia</taxon>
        <taxon>Heteroconchia</taxon>
        <taxon>Euheterodonta</taxon>
        <taxon>Imparidentia</taxon>
        <taxon>Neoheterodontei</taxon>
        <taxon>Myida</taxon>
        <taxon>Dreissenoidea</taxon>
        <taxon>Dreissenidae</taxon>
        <taxon>Dreissena</taxon>
    </lineage>
</organism>
<reference evidence="2" key="1">
    <citation type="journal article" date="2019" name="bioRxiv">
        <title>The Genome of the Zebra Mussel, Dreissena polymorpha: A Resource for Invasive Species Research.</title>
        <authorList>
            <person name="McCartney M.A."/>
            <person name="Auch B."/>
            <person name="Kono T."/>
            <person name="Mallez S."/>
            <person name="Zhang Y."/>
            <person name="Obille A."/>
            <person name="Becker A."/>
            <person name="Abrahante J.E."/>
            <person name="Garbe J."/>
            <person name="Badalamenti J.P."/>
            <person name="Herman A."/>
            <person name="Mangelson H."/>
            <person name="Liachko I."/>
            <person name="Sullivan S."/>
            <person name="Sone E.D."/>
            <person name="Koren S."/>
            <person name="Silverstein K.A.T."/>
            <person name="Beckman K.B."/>
            <person name="Gohl D.M."/>
        </authorList>
    </citation>
    <scope>NUCLEOTIDE SEQUENCE</scope>
    <source>
        <strain evidence="2">Duluth1</strain>
        <tissue evidence="2">Whole animal</tissue>
    </source>
</reference>
<proteinExistence type="predicted"/>
<gene>
    <name evidence="2" type="ORF">DPMN_024121</name>
</gene>
<feature type="region of interest" description="Disordered" evidence="1">
    <location>
        <begin position="45"/>
        <end position="65"/>
    </location>
</feature>
<name>A0A9D4RAI8_DREPO</name>
<protein>
    <submittedName>
        <fullName evidence="2">Uncharacterized protein</fullName>
    </submittedName>
</protein>
<evidence type="ECO:0000313" key="2">
    <source>
        <dbReference type="EMBL" id="KAH3861194.1"/>
    </source>
</evidence>
<sequence length="65" mass="7149">MSDDLNRIKKLQGRLHRIPMGETTLTSQIVEGIKMAAKEAVSLLSRKPSPTEMSTPPMVRIMGLG</sequence>
<dbReference type="AlphaFoldDB" id="A0A9D4RAI8"/>
<evidence type="ECO:0000313" key="3">
    <source>
        <dbReference type="Proteomes" id="UP000828390"/>
    </source>
</evidence>
<reference evidence="2" key="2">
    <citation type="submission" date="2020-11" db="EMBL/GenBank/DDBJ databases">
        <authorList>
            <person name="McCartney M.A."/>
            <person name="Auch B."/>
            <person name="Kono T."/>
            <person name="Mallez S."/>
            <person name="Becker A."/>
            <person name="Gohl D.M."/>
            <person name="Silverstein K.A.T."/>
            <person name="Koren S."/>
            <person name="Bechman K.B."/>
            <person name="Herman A."/>
            <person name="Abrahante J.E."/>
            <person name="Garbe J."/>
        </authorList>
    </citation>
    <scope>NUCLEOTIDE SEQUENCE</scope>
    <source>
        <strain evidence="2">Duluth1</strain>
        <tissue evidence="2">Whole animal</tissue>
    </source>
</reference>
<dbReference type="EMBL" id="JAIWYP010000002">
    <property type="protein sequence ID" value="KAH3861194.1"/>
    <property type="molecule type" value="Genomic_DNA"/>
</dbReference>